<dbReference type="Pfam" id="PF01356">
    <property type="entry name" value="A_amylase_inhib"/>
    <property type="match status" value="1"/>
</dbReference>
<dbReference type="SUPFAM" id="SSF49498">
    <property type="entry name" value="alpha-Amylase inhibitor tendamistat"/>
    <property type="match status" value="1"/>
</dbReference>
<keyword evidence="3" id="KW-1185">Reference proteome</keyword>
<dbReference type="AlphaFoldDB" id="A0A1I6AQG6"/>
<dbReference type="InterPro" id="IPR000833">
    <property type="entry name" value="A-amylase_inhib"/>
</dbReference>
<organism evidence="2 3">
    <name type="scientific">Amycolatopsis arida</name>
    <dbReference type="NCBI Taxonomy" id="587909"/>
    <lineage>
        <taxon>Bacteria</taxon>
        <taxon>Bacillati</taxon>
        <taxon>Actinomycetota</taxon>
        <taxon>Actinomycetes</taxon>
        <taxon>Pseudonocardiales</taxon>
        <taxon>Pseudonocardiaceae</taxon>
        <taxon>Amycolatopsis</taxon>
    </lineage>
</organism>
<evidence type="ECO:0000313" key="3">
    <source>
        <dbReference type="Proteomes" id="UP000198727"/>
    </source>
</evidence>
<dbReference type="GO" id="GO:0015066">
    <property type="term" value="F:alpha-amylase inhibitor activity"/>
    <property type="evidence" value="ECO:0007669"/>
    <property type="project" value="UniProtKB-KW"/>
</dbReference>
<sequence length="102" mass="11130">MVPMAMATPATAAEALPQTLPTENTNLFRAAPPPPCVTVREDNPAGVTTRFTATNHCHFQVRVKFTYRFAMDSRCYTINPGQSASHTRTRGTGQIFDGLKAC</sequence>
<gene>
    <name evidence="2" type="ORF">SAMN05421810_1147</name>
</gene>
<keyword evidence="1" id="KW-0022">Alpha-amylase inhibitor</keyword>
<accession>A0A1I6AQG6</accession>
<dbReference type="Gene3D" id="2.60.40.20">
    <property type="entry name" value="Alpha-amylase inhibitor"/>
    <property type="match status" value="1"/>
</dbReference>
<dbReference type="EMBL" id="FOWW01000014">
    <property type="protein sequence ID" value="SFQ70920.1"/>
    <property type="molecule type" value="Genomic_DNA"/>
</dbReference>
<evidence type="ECO:0000313" key="2">
    <source>
        <dbReference type="EMBL" id="SFQ70920.1"/>
    </source>
</evidence>
<evidence type="ECO:0000256" key="1">
    <source>
        <dbReference type="ARBA" id="ARBA00022579"/>
    </source>
</evidence>
<proteinExistence type="predicted"/>
<dbReference type="Proteomes" id="UP000198727">
    <property type="component" value="Unassembled WGS sequence"/>
</dbReference>
<name>A0A1I6AQG6_9PSEU</name>
<reference evidence="3" key="1">
    <citation type="submission" date="2016-10" db="EMBL/GenBank/DDBJ databases">
        <authorList>
            <person name="Varghese N."/>
            <person name="Submissions S."/>
        </authorList>
    </citation>
    <scope>NUCLEOTIDE SEQUENCE [LARGE SCALE GENOMIC DNA]</scope>
    <source>
        <strain evidence="3">CGMCC 4.5579</strain>
    </source>
</reference>
<dbReference type="InterPro" id="IPR036379">
    <property type="entry name" value="A-amylase_inhib_sf"/>
</dbReference>
<protein>
    <submittedName>
        <fullName evidence="2">Alpha amylase inhibitor</fullName>
    </submittedName>
</protein>